<name>A0A6P6RVW5_9EIME</name>
<evidence type="ECO:0000313" key="2">
    <source>
        <dbReference type="Proteomes" id="UP000515125"/>
    </source>
</evidence>
<feature type="compositionally biased region" description="Basic and acidic residues" evidence="1">
    <location>
        <begin position="169"/>
        <end position="191"/>
    </location>
</feature>
<gene>
    <name evidence="3" type="primary">LOC113146949</name>
</gene>
<proteinExistence type="predicted"/>
<protein>
    <submittedName>
        <fullName evidence="3">Cilia- and flagella-associated protein 251-like</fullName>
    </submittedName>
</protein>
<feature type="compositionally biased region" description="Acidic residues" evidence="1">
    <location>
        <begin position="120"/>
        <end position="132"/>
    </location>
</feature>
<accession>A0A6P6RVW5</accession>
<reference evidence="3" key="1">
    <citation type="submission" date="2025-08" db="UniProtKB">
        <authorList>
            <consortium name="RefSeq"/>
        </authorList>
    </citation>
    <scope>IDENTIFICATION</scope>
</reference>
<dbReference type="AlphaFoldDB" id="A0A6P6RVW5"/>
<feature type="compositionally biased region" description="Low complexity" evidence="1">
    <location>
        <begin position="284"/>
        <end position="305"/>
    </location>
</feature>
<feature type="compositionally biased region" description="Basic and acidic residues" evidence="1">
    <location>
        <begin position="220"/>
        <end position="232"/>
    </location>
</feature>
<feature type="compositionally biased region" description="Low complexity" evidence="1">
    <location>
        <begin position="234"/>
        <end position="267"/>
    </location>
</feature>
<feature type="compositionally biased region" description="Acidic residues" evidence="1">
    <location>
        <begin position="43"/>
        <end position="60"/>
    </location>
</feature>
<sequence length="401" mass="42131">MSEGMCVDLTGDSGDEEEGSVANGGGPPGAPRHPREIASASGFDEDGEESENEAAEEEEAGYVRTALRRGQGDEEGEEDAEEEEGGGNLDSEDATTDEKGGRGEGEGAESTRTDRKGAEEGEVEEGLSEAEEGGAAAKDGFDEAEVDAEAQNEEENDFDSKASKPRGRAVLEKGESHLEGGRSLANEHADRSVTASAGEGETSSQQGEQKEALGGLLAERGVDGSSHHDHVSESSATTGRTSNSSSRSSNKTTGDSESGSSSSFSQESCEKQRQVQQRDLSSRQATDQAVSDDASDACSSVQKNQMQQMQQMQLLAAEERPREVECFSFLPSITMAEVAAARADVAESLAAASENTQESHVSPGCLEAPPDDAIQRVSAAFTQALAGEKQDFTRCKEAKKM</sequence>
<evidence type="ECO:0000256" key="1">
    <source>
        <dbReference type="SAM" id="MobiDB-lite"/>
    </source>
</evidence>
<dbReference type="Proteomes" id="UP000515125">
    <property type="component" value="Unplaced"/>
</dbReference>
<feature type="compositionally biased region" description="Acidic residues" evidence="1">
    <location>
        <begin position="73"/>
        <end position="95"/>
    </location>
</feature>
<feature type="compositionally biased region" description="Acidic residues" evidence="1">
    <location>
        <begin position="142"/>
        <end position="157"/>
    </location>
</feature>
<organism evidence="2 3">
    <name type="scientific">Cyclospora cayetanensis</name>
    <dbReference type="NCBI Taxonomy" id="88456"/>
    <lineage>
        <taxon>Eukaryota</taxon>
        <taxon>Sar</taxon>
        <taxon>Alveolata</taxon>
        <taxon>Apicomplexa</taxon>
        <taxon>Conoidasida</taxon>
        <taxon>Coccidia</taxon>
        <taxon>Eucoccidiorida</taxon>
        <taxon>Eimeriorina</taxon>
        <taxon>Eimeriidae</taxon>
        <taxon>Cyclospora</taxon>
    </lineage>
</organism>
<evidence type="ECO:0000313" key="3">
    <source>
        <dbReference type="RefSeq" id="XP_026191619.1"/>
    </source>
</evidence>
<feature type="compositionally biased region" description="Basic and acidic residues" evidence="1">
    <location>
        <begin position="96"/>
        <end position="119"/>
    </location>
</feature>
<dbReference type="RefSeq" id="XP_026191619.1">
    <property type="nucleotide sequence ID" value="XM_026335834.1"/>
</dbReference>
<dbReference type="GeneID" id="113146949"/>
<feature type="region of interest" description="Disordered" evidence="1">
    <location>
        <begin position="1"/>
        <end position="305"/>
    </location>
</feature>
<feature type="compositionally biased region" description="Polar residues" evidence="1">
    <location>
        <begin position="274"/>
        <end position="283"/>
    </location>
</feature>
<keyword evidence="2" id="KW-1185">Reference proteome</keyword>